<accession>A0A9Q1FL47</accession>
<evidence type="ECO:0000256" key="7">
    <source>
        <dbReference type="ARBA" id="ARBA00022701"/>
    </source>
</evidence>
<dbReference type="GO" id="GO:0051010">
    <property type="term" value="F:microtubule plus-end binding"/>
    <property type="evidence" value="ECO:0007669"/>
    <property type="project" value="UniProtKB-ARBA"/>
</dbReference>
<name>A0A9Q1FL47_SYNKA</name>
<dbReference type="Pfam" id="PF00307">
    <property type="entry name" value="CH"/>
    <property type="match status" value="1"/>
</dbReference>
<sequence>MMAVNVYWTSHTGDNISRHDILVWINETSKINHTKIESLCSGAAYCQLMGMLFEDCVPLKKVKFQAKLEHEFIHNFKILQVSFRKMHVEKIIPVDKLVRGKFQDNFEFVQWFKTFFDANYRWQDYIPVEASVSQESVPAFDPSQSTPSTATVPNSEYSAPLLSTVVDVQSVPSKNTARNTLQGPTTSCVAKETADLVEEVAVLQSVLQDTEKERDFYFGKLQSIELICQEKKGEGDSTLKTIVEILYTTKEGFVIPTSSLESQEE</sequence>
<dbReference type="PROSITE" id="PS51230">
    <property type="entry name" value="EB1_C"/>
    <property type="match status" value="1"/>
</dbReference>
<evidence type="ECO:0000256" key="3">
    <source>
        <dbReference type="ARBA" id="ARBA00010729"/>
    </source>
</evidence>
<evidence type="ECO:0000259" key="12">
    <source>
        <dbReference type="PROSITE" id="PS50021"/>
    </source>
</evidence>
<feature type="domain" description="EB1 C-terminal" evidence="13">
    <location>
        <begin position="185"/>
        <end position="255"/>
    </location>
</feature>
<dbReference type="InterPro" id="IPR004953">
    <property type="entry name" value="EB1_C"/>
</dbReference>
<evidence type="ECO:0000256" key="5">
    <source>
        <dbReference type="ARBA" id="ARBA00022490"/>
    </source>
</evidence>
<dbReference type="GO" id="GO:0000922">
    <property type="term" value="C:spindle pole"/>
    <property type="evidence" value="ECO:0007669"/>
    <property type="project" value="UniProtKB-SubCell"/>
</dbReference>
<proteinExistence type="inferred from homology"/>
<dbReference type="AlphaFoldDB" id="A0A9Q1FL47"/>
<comment type="subcellular location">
    <subcellularLocation>
        <location evidence="1">Cytoplasm</location>
        <location evidence="1">Cytoskeleton</location>
        <location evidence="1">Microtubule organizing center</location>
        <location evidence="1">Centrosome</location>
    </subcellularLocation>
    <subcellularLocation>
        <location evidence="2">Cytoplasm</location>
        <location evidence="2">Cytoskeleton</location>
        <location evidence="2">Spindle pole</location>
    </subcellularLocation>
</comment>
<evidence type="ECO:0000256" key="1">
    <source>
        <dbReference type="ARBA" id="ARBA00004300"/>
    </source>
</evidence>
<organism evidence="14 15">
    <name type="scientific">Synaphobranchus kaupii</name>
    <name type="common">Kaup's arrowtooth eel</name>
    <dbReference type="NCBI Taxonomy" id="118154"/>
    <lineage>
        <taxon>Eukaryota</taxon>
        <taxon>Metazoa</taxon>
        <taxon>Chordata</taxon>
        <taxon>Craniata</taxon>
        <taxon>Vertebrata</taxon>
        <taxon>Euteleostomi</taxon>
        <taxon>Actinopterygii</taxon>
        <taxon>Neopterygii</taxon>
        <taxon>Teleostei</taxon>
        <taxon>Anguilliformes</taxon>
        <taxon>Synaphobranchidae</taxon>
        <taxon>Synaphobranchus</taxon>
    </lineage>
</organism>
<dbReference type="GO" id="GO:0051301">
    <property type="term" value="P:cell division"/>
    <property type="evidence" value="ECO:0007669"/>
    <property type="project" value="UniProtKB-KW"/>
</dbReference>
<dbReference type="PANTHER" id="PTHR10623">
    <property type="entry name" value="MICROTUBULE-ASSOCIATED PROTEIN RP/EB FAMILY MEMBER"/>
    <property type="match status" value="1"/>
</dbReference>
<keyword evidence="15" id="KW-1185">Reference proteome</keyword>
<dbReference type="Proteomes" id="UP001152622">
    <property type="component" value="Chromosome 5"/>
</dbReference>
<evidence type="ECO:0000313" key="15">
    <source>
        <dbReference type="Proteomes" id="UP001152622"/>
    </source>
</evidence>
<evidence type="ECO:0000256" key="8">
    <source>
        <dbReference type="ARBA" id="ARBA00022776"/>
    </source>
</evidence>
<reference evidence="14" key="1">
    <citation type="journal article" date="2023" name="Science">
        <title>Genome structures resolve the early diversification of teleost fishes.</title>
        <authorList>
            <person name="Parey E."/>
            <person name="Louis A."/>
            <person name="Montfort J."/>
            <person name="Bouchez O."/>
            <person name="Roques C."/>
            <person name="Iampietro C."/>
            <person name="Lluch J."/>
            <person name="Castinel A."/>
            <person name="Donnadieu C."/>
            <person name="Desvignes T."/>
            <person name="Floi Bucao C."/>
            <person name="Jouanno E."/>
            <person name="Wen M."/>
            <person name="Mejri S."/>
            <person name="Dirks R."/>
            <person name="Jansen H."/>
            <person name="Henkel C."/>
            <person name="Chen W.J."/>
            <person name="Zahm M."/>
            <person name="Cabau C."/>
            <person name="Klopp C."/>
            <person name="Thompson A.W."/>
            <person name="Robinson-Rechavi M."/>
            <person name="Braasch I."/>
            <person name="Lecointre G."/>
            <person name="Bobe J."/>
            <person name="Postlethwait J.H."/>
            <person name="Berthelot C."/>
            <person name="Roest Crollius H."/>
            <person name="Guiguen Y."/>
        </authorList>
    </citation>
    <scope>NUCLEOTIDE SEQUENCE</scope>
    <source>
        <strain evidence="14">WJC10195</strain>
    </source>
</reference>
<dbReference type="SUPFAM" id="SSF47576">
    <property type="entry name" value="Calponin-homology domain, CH-domain"/>
    <property type="match status" value="1"/>
</dbReference>
<gene>
    <name evidence="14" type="ORF">SKAU_G00174650</name>
</gene>
<dbReference type="InterPro" id="IPR036872">
    <property type="entry name" value="CH_dom_sf"/>
</dbReference>
<evidence type="ECO:0000256" key="10">
    <source>
        <dbReference type="ARBA" id="ARBA00023306"/>
    </source>
</evidence>
<evidence type="ECO:0000256" key="4">
    <source>
        <dbReference type="ARBA" id="ARBA00019567"/>
    </source>
</evidence>
<dbReference type="PROSITE" id="PS50021">
    <property type="entry name" value="CH"/>
    <property type="match status" value="1"/>
</dbReference>
<feature type="domain" description="Calponin-homology (CH)" evidence="12">
    <location>
        <begin position="15"/>
        <end position="117"/>
    </location>
</feature>
<dbReference type="GO" id="GO:0005813">
    <property type="term" value="C:centrosome"/>
    <property type="evidence" value="ECO:0007669"/>
    <property type="project" value="UniProtKB-SubCell"/>
</dbReference>
<comment type="caution">
    <text evidence="14">The sequence shown here is derived from an EMBL/GenBank/DDBJ whole genome shotgun (WGS) entry which is preliminary data.</text>
</comment>
<dbReference type="FunFam" id="1.10.418.10:FF:000007">
    <property type="entry name" value="Microtubule-associated protein, RP/EB family, member 2"/>
    <property type="match status" value="1"/>
</dbReference>
<dbReference type="SUPFAM" id="SSF140612">
    <property type="entry name" value="EB1 dimerisation domain-like"/>
    <property type="match status" value="1"/>
</dbReference>
<dbReference type="InterPro" id="IPR027328">
    <property type="entry name" value="MAPRE"/>
</dbReference>
<dbReference type="FunFam" id="1.20.5.1430:FF:000001">
    <property type="entry name" value="microtubule-associated protein RP/EB family member 1"/>
    <property type="match status" value="1"/>
</dbReference>
<dbReference type="EMBL" id="JAINUF010000005">
    <property type="protein sequence ID" value="KAJ8360940.1"/>
    <property type="molecule type" value="Genomic_DNA"/>
</dbReference>
<dbReference type="InterPro" id="IPR001715">
    <property type="entry name" value="CH_dom"/>
</dbReference>
<keyword evidence="7 11" id="KW-0493">Microtubule</keyword>
<comment type="similarity">
    <text evidence="3">Belongs to the MAPRE family.</text>
</comment>
<evidence type="ECO:0000259" key="13">
    <source>
        <dbReference type="PROSITE" id="PS51230"/>
    </source>
</evidence>
<evidence type="ECO:0000256" key="6">
    <source>
        <dbReference type="ARBA" id="ARBA00022618"/>
    </source>
</evidence>
<keyword evidence="6" id="KW-0132">Cell division</keyword>
<keyword evidence="5" id="KW-0963">Cytoplasm</keyword>
<evidence type="ECO:0000313" key="14">
    <source>
        <dbReference type="EMBL" id="KAJ8360940.1"/>
    </source>
</evidence>
<dbReference type="OrthoDB" id="2119228at2759"/>
<keyword evidence="9" id="KW-0206">Cytoskeleton</keyword>
<keyword evidence="10" id="KW-0131">Cell cycle</keyword>
<keyword evidence="8" id="KW-0498">Mitosis</keyword>
<evidence type="ECO:0000256" key="9">
    <source>
        <dbReference type="ARBA" id="ARBA00023212"/>
    </source>
</evidence>
<protein>
    <recommendedName>
        <fullName evidence="4">Microtubule-associated protein RP/EB family member 1</fullName>
    </recommendedName>
</protein>
<evidence type="ECO:0000256" key="2">
    <source>
        <dbReference type="ARBA" id="ARBA00004647"/>
    </source>
</evidence>
<dbReference type="Gene3D" id="1.10.418.10">
    <property type="entry name" value="Calponin-like domain"/>
    <property type="match status" value="1"/>
</dbReference>
<dbReference type="Pfam" id="PF03271">
    <property type="entry name" value="EB1"/>
    <property type="match status" value="1"/>
</dbReference>
<evidence type="ECO:0000256" key="11">
    <source>
        <dbReference type="PROSITE-ProRule" id="PRU00576"/>
    </source>
</evidence>
<dbReference type="InterPro" id="IPR036133">
    <property type="entry name" value="EB1_C_sf"/>
</dbReference>
<dbReference type="GO" id="GO:0005874">
    <property type="term" value="C:microtubule"/>
    <property type="evidence" value="ECO:0007669"/>
    <property type="project" value="UniProtKB-KW"/>
</dbReference>
<dbReference type="Gene3D" id="1.20.5.1430">
    <property type="match status" value="1"/>
</dbReference>